<protein>
    <recommendedName>
        <fullName evidence="4">G-protein coupled receptors family 1 profile domain-containing protein</fullName>
    </recommendedName>
</protein>
<feature type="transmembrane region" description="Helical" evidence="1">
    <location>
        <begin position="172"/>
        <end position="193"/>
    </location>
</feature>
<dbReference type="AlphaFoldDB" id="A0A0C3P1N3"/>
<evidence type="ECO:0000256" key="1">
    <source>
        <dbReference type="SAM" id="Phobius"/>
    </source>
</evidence>
<feature type="transmembrane region" description="Helical" evidence="1">
    <location>
        <begin position="214"/>
        <end position="236"/>
    </location>
</feature>
<keyword evidence="1" id="KW-1133">Transmembrane helix</keyword>
<dbReference type="EMBL" id="KN840444">
    <property type="protein sequence ID" value="KIP11744.1"/>
    <property type="molecule type" value="Genomic_DNA"/>
</dbReference>
<dbReference type="HOGENOM" id="CLU_059054_2_1_1"/>
<dbReference type="Proteomes" id="UP000053257">
    <property type="component" value="Unassembled WGS sequence"/>
</dbReference>
<feature type="transmembrane region" description="Helical" evidence="1">
    <location>
        <begin position="127"/>
        <end position="152"/>
    </location>
</feature>
<organism evidence="2 3">
    <name type="scientific">Phlebiopsis gigantea (strain 11061_1 CR5-6)</name>
    <name type="common">White-rot fungus</name>
    <name type="synonym">Peniophora gigantea</name>
    <dbReference type="NCBI Taxonomy" id="745531"/>
    <lineage>
        <taxon>Eukaryota</taxon>
        <taxon>Fungi</taxon>
        <taxon>Dikarya</taxon>
        <taxon>Basidiomycota</taxon>
        <taxon>Agaricomycotina</taxon>
        <taxon>Agaricomycetes</taxon>
        <taxon>Polyporales</taxon>
        <taxon>Phanerochaetaceae</taxon>
        <taxon>Phlebiopsis</taxon>
    </lineage>
</organism>
<gene>
    <name evidence="2" type="ORF">PHLGIDRAFT_439052</name>
</gene>
<feature type="transmembrane region" description="Helical" evidence="1">
    <location>
        <begin position="54"/>
        <end position="74"/>
    </location>
</feature>
<keyword evidence="3" id="KW-1185">Reference proteome</keyword>
<reference evidence="2 3" key="1">
    <citation type="journal article" date="2014" name="PLoS Genet.">
        <title>Analysis of the Phlebiopsis gigantea genome, transcriptome and secretome provides insight into its pioneer colonization strategies of wood.</title>
        <authorList>
            <person name="Hori C."/>
            <person name="Ishida T."/>
            <person name="Igarashi K."/>
            <person name="Samejima M."/>
            <person name="Suzuki H."/>
            <person name="Master E."/>
            <person name="Ferreira P."/>
            <person name="Ruiz-Duenas F.J."/>
            <person name="Held B."/>
            <person name="Canessa P."/>
            <person name="Larrondo L.F."/>
            <person name="Schmoll M."/>
            <person name="Druzhinina I.S."/>
            <person name="Kubicek C.P."/>
            <person name="Gaskell J.A."/>
            <person name="Kersten P."/>
            <person name="St John F."/>
            <person name="Glasner J."/>
            <person name="Sabat G."/>
            <person name="Splinter BonDurant S."/>
            <person name="Syed K."/>
            <person name="Yadav J."/>
            <person name="Mgbeahuruike A.C."/>
            <person name="Kovalchuk A."/>
            <person name="Asiegbu F.O."/>
            <person name="Lackner G."/>
            <person name="Hoffmeister D."/>
            <person name="Rencoret J."/>
            <person name="Gutierrez A."/>
            <person name="Sun H."/>
            <person name="Lindquist E."/>
            <person name="Barry K."/>
            <person name="Riley R."/>
            <person name="Grigoriev I.V."/>
            <person name="Henrissat B."/>
            <person name="Kues U."/>
            <person name="Berka R.M."/>
            <person name="Martinez A.T."/>
            <person name="Covert S.F."/>
            <person name="Blanchette R.A."/>
            <person name="Cullen D."/>
        </authorList>
    </citation>
    <scope>NUCLEOTIDE SEQUENCE [LARGE SCALE GENOMIC DNA]</scope>
    <source>
        <strain evidence="2 3">11061_1 CR5-6</strain>
    </source>
</reference>
<sequence>MVDWHSEQTVELTMYCFSLVTIFLLGMYTWYLLLSFHKIEFGLIVGRIRFQPAYIPYLLGRYADFAALITITVISAVPRGKPSQSLSDTSGPGLVRLVSVLGDVAVSAASCNLALRAMVLWRDNTTIFYGLICACAIDFIFALVVGVLAVSMQCDPDFDHCTIGIVFSSRGGVIGFFLFTVAFDTTILVMTILGMRRQELPSDSNWYCALFNQGVLYVTITLLTCIPMGVMAVLRLNDAMNIFFLPAGCTISVIASSASVTALFKMKPVEASKISLPERRPEDIPAPLKTANLLSTVIDLSSIRDSSDVVNGDSRPPAQTHSYLGIVELPV</sequence>
<keyword evidence="1" id="KW-0812">Transmembrane</keyword>
<feature type="transmembrane region" description="Helical" evidence="1">
    <location>
        <begin position="242"/>
        <end position="264"/>
    </location>
</feature>
<feature type="transmembrane region" description="Helical" evidence="1">
    <location>
        <begin position="12"/>
        <end position="33"/>
    </location>
</feature>
<accession>A0A0C3P1N3</accession>
<dbReference type="OrthoDB" id="2803205at2759"/>
<evidence type="ECO:0008006" key="4">
    <source>
        <dbReference type="Google" id="ProtNLM"/>
    </source>
</evidence>
<evidence type="ECO:0000313" key="2">
    <source>
        <dbReference type="EMBL" id="KIP11744.1"/>
    </source>
</evidence>
<keyword evidence="1" id="KW-0472">Membrane</keyword>
<evidence type="ECO:0000313" key="3">
    <source>
        <dbReference type="Proteomes" id="UP000053257"/>
    </source>
</evidence>
<name>A0A0C3P1N3_PHLG1</name>
<feature type="transmembrane region" description="Helical" evidence="1">
    <location>
        <begin position="94"/>
        <end position="115"/>
    </location>
</feature>
<proteinExistence type="predicted"/>